<dbReference type="PANTHER" id="PTHR22550:SF5">
    <property type="entry name" value="LEUCINE ZIPPER PROTEIN 4"/>
    <property type="match status" value="1"/>
</dbReference>
<dbReference type="InterPro" id="IPR050768">
    <property type="entry name" value="UPF0353/GerABKA_families"/>
</dbReference>
<name>A0A8J7CBW6_9BACT</name>
<evidence type="ECO:0000313" key="7">
    <source>
        <dbReference type="EMBL" id="MBD3866762.1"/>
    </source>
</evidence>
<feature type="transmembrane region" description="Helical" evidence="5">
    <location>
        <begin position="296"/>
        <end position="315"/>
    </location>
</feature>
<dbReference type="AlphaFoldDB" id="A0A8J7CBW6"/>
<evidence type="ECO:0000256" key="5">
    <source>
        <dbReference type="SAM" id="Phobius"/>
    </source>
</evidence>
<dbReference type="InterPro" id="IPR002035">
    <property type="entry name" value="VWF_A"/>
</dbReference>
<keyword evidence="3 5" id="KW-1133">Transmembrane helix</keyword>
<dbReference type="PROSITE" id="PS50234">
    <property type="entry name" value="VWFA"/>
    <property type="match status" value="1"/>
</dbReference>
<dbReference type="Pfam" id="PF00092">
    <property type="entry name" value="VWA"/>
    <property type="match status" value="1"/>
</dbReference>
<dbReference type="Gene3D" id="3.40.50.410">
    <property type="entry name" value="von Willebrand factor, type A domain"/>
    <property type="match status" value="1"/>
</dbReference>
<keyword evidence="2 5" id="KW-0812">Transmembrane</keyword>
<proteinExistence type="predicted"/>
<dbReference type="PRINTS" id="PR00453">
    <property type="entry name" value="VWFADOMAIN"/>
</dbReference>
<reference evidence="7 8" key="1">
    <citation type="submission" date="2020-08" db="EMBL/GenBank/DDBJ databases">
        <title>Acidobacteriota in marine sediments use diverse sulfur dissimilation pathways.</title>
        <authorList>
            <person name="Wasmund K."/>
        </authorList>
    </citation>
    <scope>NUCLEOTIDE SEQUENCE [LARGE SCALE GENOMIC DNA]</scope>
    <source>
        <strain evidence="7">MAG AM4</strain>
    </source>
</reference>
<dbReference type="SUPFAM" id="SSF53300">
    <property type="entry name" value="vWA-like"/>
    <property type="match status" value="1"/>
</dbReference>
<evidence type="ECO:0000256" key="3">
    <source>
        <dbReference type="ARBA" id="ARBA00022989"/>
    </source>
</evidence>
<gene>
    <name evidence="7" type="ORF">IFK94_01435</name>
</gene>
<accession>A0A8J7CBW6</accession>
<keyword evidence="1" id="KW-1003">Cell membrane</keyword>
<dbReference type="SMART" id="SM00327">
    <property type="entry name" value="VWA"/>
    <property type="match status" value="1"/>
</dbReference>
<evidence type="ECO:0000256" key="4">
    <source>
        <dbReference type="ARBA" id="ARBA00023136"/>
    </source>
</evidence>
<comment type="caution">
    <text evidence="7">The sequence shown here is derived from an EMBL/GenBank/DDBJ whole genome shotgun (WGS) entry which is preliminary data.</text>
</comment>
<protein>
    <submittedName>
        <fullName evidence="7">VWA domain-containing protein</fullName>
    </submittedName>
</protein>
<dbReference type="InterPro" id="IPR036465">
    <property type="entry name" value="vWFA_dom_sf"/>
</dbReference>
<evidence type="ECO:0000259" key="6">
    <source>
        <dbReference type="PROSITE" id="PS50234"/>
    </source>
</evidence>
<evidence type="ECO:0000256" key="2">
    <source>
        <dbReference type="ARBA" id="ARBA00022692"/>
    </source>
</evidence>
<feature type="domain" description="VWFA" evidence="6">
    <location>
        <begin position="87"/>
        <end position="280"/>
    </location>
</feature>
<organism evidence="7 8">
    <name type="scientific">Candidatus Polarisedimenticola svalbardensis</name>
    <dbReference type="NCBI Taxonomy" id="2886004"/>
    <lineage>
        <taxon>Bacteria</taxon>
        <taxon>Pseudomonadati</taxon>
        <taxon>Acidobacteriota</taxon>
        <taxon>Candidatus Polarisedimenticolia</taxon>
        <taxon>Candidatus Polarisedimenticolales</taxon>
        <taxon>Candidatus Polarisedimenticolaceae</taxon>
        <taxon>Candidatus Polarisedimenticola</taxon>
    </lineage>
</organism>
<dbReference type="PANTHER" id="PTHR22550">
    <property type="entry name" value="SPORE GERMINATION PROTEIN"/>
    <property type="match status" value="1"/>
</dbReference>
<keyword evidence="4 5" id="KW-0472">Membrane</keyword>
<evidence type="ECO:0000256" key="1">
    <source>
        <dbReference type="ARBA" id="ARBA00022475"/>
    </source>
</evidence>
<sequence length="323" mass="35167">MATPWMLLLTGPALALTWMLIRRRRTGDARLVLPAAGELGSVGGSVWVHLEALLPWMRGVALILMVLALARPQAGTSTETVTTHGVDIVIAMDVSYSMMAQDFEPLNRLEVARATVAEFIEGRPTDRIGLVIFGSLAATRGPLTLDHDMLLQLLQEIQAEPPEQSSTAMGMGLATAVNRLRHSDARSRVAVLITDGRNNAGQIGPQAAAEAARALGIRVYTIGVGTEGDVPIPYRGAIRLTRMDLDEELLRSVAAATDGRYFRVTDAGGMRETFQVIDGLEKTRIESTVRVQYAELFPAFWGAAAMLLLLEWMLANTRLRRIP</sequence>
<dbReference type="Proteomes" id="UP000648239">
    <property type="component" value="Unassembled WGS sequence"/>
</dbReference>
<dbReference type="EMBL" id="JACXWD010000002">
    <property type="protein sequence ID" value="MBD3866762.1"/>
    <property type="molecule type" value="Genomic_DNA"/>
</dbReference>
<evidence type="ECO:0000313" key="8">
    <source>
        <dbReference type="Proteomes" id="UP000648239"/>
    </source>
</evidence>